<dbReference type="GO" id="GO:0005853">
    <property type="term" value="C:eukaryotic translation elongation factor 1 complex"/>
    <property type="evidence" value="ECO:0007669"/>
    <property type="project" value="InterPro"/>
</dbReference>
<protein>
    <submittedName>
        <fullName evidence="7">Translation elongation factor 1-beta, putative</fullName>
    </submittedName>
</protein>
<dbReference type="PROSITE" id="PS00825">
    <property type="entry name" value="EF1BD_2"/>
    <property type="match status" value="1"/>
</dbReference>
<accession>A0A0S4JK70</accession>
<evidence type="ECO:0000259" key="6">
    <source>
        <dbReference type="SMART" id="SM00888"/>
    </source>
</evidence>
<dbReference type="PANTHER" id="PTHR11595">
    <property type="entry name" value="EF-HAND AND COILED-COIL DOMAIN-CONTAINING FAMILY MEMBER"/>
    <property type="match status" value="1"/>
</dbReference>
<evidence type="ECO:0000313" key="7">
    <source>
        <dbReference type="EMBL" id="CUG90357.1"/>
    </source>
</evidence>
<dbReference type="CDD" id="cd00292">
    <property type="entry name" value="EF1B"/>
    <property type="match status" value="1"/>
</dbReference>
<evidence type="ECO:0000256" key="2">
    <source>
        <dbReference type="ARBA" id="ARBA00022768"/>
    </source>
</evidence>
<dbReference type="GO" id="GO:0005829">
    <property type="term" value="C:cytosol"/>
    <property type="evidence" value="ECO:0007669"/>
    <property type="project" value="TreeGrafter"/>
</dbReference>
<feature type="region of interest" description="Disordered" evidence="5">
    <location>
        <begin position="93"/>
        <end position="125"/>
    </location>
</feature>
<keyword evidence="2 4" id="KW-0251">Elongation factor</keyword>
<keyword evidence="8" id="KW-1185">Reference proteome</keyword>
<proteinExistence type="inferred from homology"/>
<evidence type="ECO:0000313" key="8">
    <source>
        <dbReference type="Proteomes" id="UP000051952"/>
    </source>
</evidence>
<gene>
    <name evidence="7" type="ORF">BSAL_26305</name>
</gene>
<dbReference type="InterPro" id="IPR001326">
    <property type="entry name" value="Transl_elong_EF1B_B/D_CS"/>
</dbReference>
<dbReference type="EMBL" id="CYKH01001815">
    <property type="protein sequence ID" value="CUG90357.1"/>
    <property type="molecule type" value="Genomic_DNA"/>
</dbReference>
<dbReference type="AlphaFoldDB" id="A0A0S4JK70"/>
<dbReference type="PANTHER" id="PTHR11595:SF82">
    <property type="entry name" value="ELONGATION FACTOR 1-BETA, PUTATIVE-RELATED"/>
    <property type="match status" value="1"/>
</dbReference>
<reference evidence="8" key="1">
    <citation type="submission" date="2015-09" db="EMBL/GenBank/DDBJ databases">
        <authorList>
            <consortium name="Pathogen Informatics"/>
        </authorList>
    </citation>
    <scope>NUCLEOTIDE SEQUENCE [LARGE SCALE GENOMIC DNA]</scope>
    <source>
        <strain evidence="8">Lake Konstanz</strain>
    </source>
</reference>
<dbReference type="InterPro" id="IPR049720">
    <property type="entry name" value="EF1B_bsu/dsu"/>
</dbReference>
<dbReference type="SMART" id="SM00888">
    <property type="entry name" value="EF1_GNE"/>
    <property type="match status" value="1"/>
</dbReference>
<dbReference type="Proteomes" id="UP000051952">
    <property type="component" value="Unassembled WGS sequence"/>
</dbReference>
<name>A0A0S4JK70_BODSA</name>
<dbReference type="GO" id="GO:0003746">
    <property type="term" value="F:translation elongation factor activity"/>
    <property type="evidence" value="ECO:0007669"/>
    <property type="project" value="UniProtKB-KW"/>
</dbReference>
<dbReference type="FunFam" id="3.30.70.60:FF:000001">
    <property type="entry name" value="Elongation factor 1-beta 1 like"/>
    <property type="match status" value="1"/>
</dbReference>
<keyword evidence="3 4" id="KW-0648">Protein biosynthesis</keyword>
<comment type="similarity">
    <text evidence="1 4">Belongs to the EF-1-beta/EF-1-delta family.</text>
</comment>
<organism evidence="7 8">
    <name type="scientific">Bodo saltans</name>
    <name type="common">Flagellated protozoan</name>
    <dbReference type="NCBI Taxonomy" id="75058"/>
    <lineage>
        <taxon>Eukaryota</taxon>
        <taxon>Discoba</taxon>
        <taxon>Euglenozoa</taxon>
        <taxon>Kinetoplastea</taxon>
        <taxon>Metakinetoplastina</taxon>
        <taxon>Eubodonida</taxon>
        <taxon>Bodonidae</taxon>
        <taxon>Bodo</taxon>
    </lineage>
</organism>
<dbReference type="Pfam" id="PF00736">
    <property type="entry name" value="EF1_GNE"/>
    <property type="match status" value="1"/>
</dbReference>
<dbReference type="InterPro" id="IPR014038">
    <property type="entry name" value="EF1B_bsu/dsu_GNE"/>
</dbReference>
<evidence type="ECO:0000256" key="3">
    <source>
        <dbReference type="ARBA" id="ARBA00022917"/>
    </source>
</evidence>
<dbReference type="Gene3D" id="3.30.70.60">
    <property type="match status" value="1"/>
</dbReference>
<feature type="compositionally biased region" description="Basic and acidic residues" evidence="5">
    <location>
        <begin position="97"/>
        <end position="112"/>
    </location>
</feature>
<dbReference type="VEuPathDB" id="TriTrypDB:BSAL_26305"/>
<dbReference type="SUPFAM" id="SSF54984">
    <property type="entry name" value="eEF-1beta-like"/>
    <property type="match status" value="1"/>
</dbReference>
<sequence length="245" mass="26390">MATKADVLKKSGELDAKLKGKMFLGGAKPTAEDVKAFNDLLGAGNNNIYRWVKNLASYTEAERKAFGAAVKVTAPVEQVIAAAAAAPAAPAAAAAPAKKEEPKKEEPKKVEAKPAAPAADSDDDVDLFGEETEEDKAALEAKKKADAEKKKEKKVVIAKSSILIDIKPWDDTTDLKELAAKLHAIEKDGLIWGDHKFVAIAFGIKKLQQLIVIEDDKVSGDDLEEMITGFEDHVQSMDIVAWNKI</sequence>
<dbReference type="GO" id="GO:0005085">
    <property type="term" value="F:guanyl-nucleotide exchange factor activity"/>
    <property type="evidence" value="ECO:0007669"/>
    <property type="project" value="TreeGrafter"/>
</dbReference>
<dbReference type="OMA" id="IVAFHEI"/>
<feature type="domain" description="Translation elongation factor EF1B beta/delta subunit guanine nucleotide exchange" evidence="6">
    <location>
        <begin position="159"/>
        <end position="245"/>
    </location>
</feature>
<dbReference type="InterPro" id="IPR036219">
    <property type="entry name" value="eEF-1beta-like_sf"/>
</dbReference>
<evidence type="ECO:0000256" key="5">
    <source>
        <dbReference type="SAM" id="MobiDB-lite"/>
    </source>
</evidence>
<dbReference type="OrthoDB" id="331763at2759"/>
<evidence type="ECO:0000256" key="4">
    <source>
        <dbReference type="RuleBase" id="RU003791"/>
    </source>
</evidence>
<evidence type="ECO:0000256" key="1">
    <source>
        <dbReference type="ARBA" id="ARBA00007411"/>
    </source>
</evidence>
<dbReference type="InterPro" id="IPR014717">
    <property type="entry name" value="Transl_elong_EF1B/ribsomal_bS6"/>
</dbReference>